<evidence type="ECO:0000256" key="5">
    <source>
        <dbReference type="SAM" id="MobiDB-lite"/>
    </source>
</evidence>
<keyword evidence="1" id="KW-0805">Transcription regulation</keyword>
<dbReference type="AlphaFoldDB" id="A0A1H2S529"/>
<dbReference type="SUPFAM" id="SSF46689">
    <property type="entry name" value="Homeodomain-like"/>
    <property type="match status" value="1"/>
</dbReference>
<dbReference type="Proteomes" id="UP000199118">
    <property type="component" value="Unassembled WGS sequence"/>
</dbReference>
<feature type="DNA-binding region" description="H-T-H motif" evidence="4">
    <location>
        <begin position="56"/>
        <end position="75"/>
    </location>
</feature>
<dbReference type="InterPro" id="IPR050109">
    <property type="entry name" value="HTH-type_TetR-like_transc_reg"/>
</dbReference>
<keyword evidence="8" id="KW-1185">Reference proteome</keyword>
<accession>A0A1H2S529</accession>
<evidence type="ECO:0000256" key="2">
    <source>
        <dbReference type="ARBA" id="ARBA00023125"/>
    </source>
</evidence>
<dbReference type="PANTHER" id="PTHR30055">
    <property type="entry name" value="HTH-TYPE TRANSCRIPTIONAL REGULATOR RUTR"/>
    <property type="match status" value="1"/>
</dbReference>
<dbReference type="PANTHER" id="PTHR30055:SF234">
    <property type="entry name" value="HTH-TYPE TRANSCRIPTIONAL REGULATOR BETI"/>
    <property type="match status" value="1"/>
</dbReference>
<keyword evidence="3" id="KW-0804">Transcription</keyword>
<reference evidence="7 8" key="1">
    <citation type="submission" date="2016-10" db="EMBL/GenBank/DDBJ databases">
        <authorList>
            <person name="de Groot N.N."/>
        </authorList>
    </citation>
    <scope>NUCLEOTIDE SEQUENCE [LARGE SCALE GENOMIC DNA]</scope>
    <source>
        <strain evidence="7 8">DSM 17890</strain>
    </source>
</reference>
<dbReference type="PROSITE" id="PS50977">
    <property type="entry name" value="HTH_TETR_2"/>
    <property type="match status" value="1"/>
</dbReference>
<evidence type="ECO:0000256" key="4">
    <source>
        <dbReference type="PROSITE-ProRule" id="PRU00335"/>
    </source>
</evidence>
<gene>
    <name evidence="7" type="ORF">SAMN05444336_101550</name>
</gene>
<dbReference type="EMBL" id="FNMZ01000001">
    <property type="protein sequence ID" value="SDW26733.1"/>
    <property type="molecule type" value="Genomic_DNA"/>
</dbReference>
<dbReference type="Gene3D" id="1.10.357.10">
    <property type="entry name" value="Tetracycline Repressor, domain 2"/>
    <property type="match status" value="1"/>
</dbReference>
<dbReference type="GO" id="GO:0000976">
    <property type="term" value="F:transcription cis-regulatory region binding"/>
    <property type="evidence" value="ECO:0007669"/>
    <property type="project" value="TreeGrafter"/>
</dbReference>
<evidence type="ECO:0000259" key="6">
    <source>
        <dbReference type="PROSITE" id="PS50977"/>
    </source>
</evidence>
<feature type="domain" description="HTH tetR-type" evidence="6">
    <location>
        <begin position="33"/>
        <end position="93"/>
    </location>
</feature>
<evidence type="ECO:0000313" key="7">
    <source>
        <dbReference type="EMBL" id="SDW26733.1"/>
    </source>
</evidence>
<dbReference type="STRING" id="356660.SAMN05444336_101550"/>
<dbReference type="InterPro" id="IPR009057">
    <property type="entry name" value="Homeodomain-like_sf"/>
</dbReference>
<protein>
    <submittedName>
        <fullName evidence="7">Transcriptional regulator, TetR family</fullName>
    </submittedName>
</protein>
<feature type="compositionally biased region" description="Polar residues" evidence="5">
    <location>
        <begin position="1"/>
        <end position="11"/>
    </location>
</feature>
<sequence>MQRSADPTETTHGARAAPRTSSAPIPQAEDRGALMRQRIEDLSVELLVNHGAQGFRFRELADRLGITRATIHYYYGNKQTLVDAVAVQYISSLLAQWEKNWAGDARFVDKIVGMMEANRRRYLAFNPTPATNHPWSFIGRMRVDRDVIGAEAQAALDGFGPTLERFIMAALDQAVARGEFDPDIPRSDIALQLVAIADSAGSITQDGGGFERLDRLYRSFAHIVEHAYGAEPGKGRRGAKG</sequence>
<feature type="region of interest" description="Disordered" evidence="5">
    <location>
        <begin position="1"/>
        <end position="29"/>
    </location>
</feature>
<dbReference type="Pfam" id="PF00440">
    <property type="entry name" value="TetR_N"/>
    <property type="match status" value="1"/>
</dbReference>
<evidence type="ECO:0000256" key="3">
    <source>
        <dbReference type="ARBA" id="ARBA00023163"/>
    </source>
</evidence>
<dbReference type="SUPFAM" id="SSF48498">
    <property type="entry name" value="Tetracyclin repressor-like, C-terminal domain"/>
    <property type="match status" value="1"/>
</dbReference>
<keyword evidence="2 4" id="KW-0238">DNA-binding</keyword>
<dbReference type="InterPro" id="IPR001647">
    <property type="entry name" value="HTH_TetR"/>
</dbReference>
<dbReference type="InterPro" id="IPR036271">
    <property type="entry name" value="Tet_transcr_reg_TetR-rel_C_sf"/>
</dbReference>
<proteinExistence type="predicted"/>
<evidence type="ECO:0000256" key="1">
    <source>
        <dbReference type="ARBA" id="ARBA00023015"/>
    </source>
</evidence>
<evidence type="ECO:0000313" key="8">
    <source>
        <dbReference type="Proteomes" id="UP000199118"/>
    </source>
</evidence>
<name>A0A1H2S529_9RHOB</name>
<organism evidence="7 8">
    <name type="scientific">Albimonas donghaensis</name>
    <dbReference type="NCBI Taxonomy" id="356660"/>
    <lineage>
        <taxon>Bacteria</taxon>
        <taxon>Pseudomonadati</taxon>
        <taxon>Pseudomonadota</taxon>
        <taxon>Alphaproteobacteria</taxon>
        <taxon>Rhodobacterales</taxon>
        <taxon>Paracoccaceae</taxon>
        <taxon>Albimonas</taxon>
    </lineage>
</organism>
<dbReference type="GO" id="GO:0003700">
    <property type="term" value="F:DNA-binding transcription factor activity"/>
    <property type="evidence" value="ECO:0007669"/>
    <property type="project" value="TreeGrafter"/>
</dbReference>